<gene>
    <name evidence="1" type="ORF">LMG32879_000359</name>
</gene>
<dbReference type="AlphaFoldDB" id="A0AA35ULB9"/>
<dbReference type="Proteomes" id="UP001176960">
    <property type="component" value="Unassembled WGS sequence"/>
</dbReference>
<sequence>MPDVVEFHKSMALAYSYAILGKVMTKSAAATSNDGLDGAKPS</sequence>
<proteinExistence type="predicted"/>
<organism evidence="1 2">
    <name type="scientific">Brytella acorum</name>
    <dbReference type="NCBI Taxonomy" id="2959299"/>
    <lineage>
        <taxon>Bacteria</taxon>
        <taxon>Pseudomonadati</taxon>
        <taxon>Pseudomonadota</taxon>
        <taxon>Alphaproteobacteria</taxon>
        <taxon>Acetobacterales</taxon>
        <taxon>Acetobacteraceae</taxon>
        <taxon>Brytella</taxon>
    </lineage>
</organism>
<reference evidence="1" key="1">
    <citation type="submission" date="2023-03" db="EMBL/GenBank/DDBJ databases">
        <authorList>
            <person name="Cleenwerck I."/>
        </authorList>
    </citation>
    <scope>NUCLEOTIDE SEQUENCE</scope>
    <source>
        <strain evidence="1">LMG 32879</strain>
    </source>
</reference>
<dbReference type="EMBL" id="CATKSH010000002">
    <property type="protein sequence ID" value="CAI9119542.1"/>
    <property type="molecule type" value="Genomic_DNA"/>
</dbReference>
<dbReference type="RefSeq" id="WP_289843425.1">
    <property type="nucleotide sequence ID" value="NZ_CATKSH010000002.1"/>
</dbReference>
<accession>A0AA35ULB9</accession>
<comment type="caution">
    <text evidence="1">The sequence shown here is derived from an EMBL/GenBank/DDBJ whole genome shotgun (WGS) entry which is preliminary data.</text>
</comment>
<name>A0AA35ULB9_9PROT</name>
<evidence type="ECO:0000313" key="2">
    <source>
        <dbReference type="Proteomes" id="UP001176960"/>
    </source>
</evidence>
<evidence type="ECO:0000313" key="1">
    <source>
        <dbReference type="EMBL" id="CAI9119542.1"/>
    </source>
</evidence>
<protein>
    <submittedName>
        <fullName evidence="1">Uncharacterized protein</fullName>
    </submittedName>
</protein>
<keyword evidence="2" id="KW-1185">Reference proteome</keyword>